<evidence type="ECO:0008006" key="4">
    <source>
        <dbReference type="Google" id="ProtNLM"/>
    </source>
</evidence>
<keyword evidence="3" id="KW-1185">Reference proteome</keyword>
<dbReference type="Gene3D" id="2.40.160.10">
    <property type="entry name" value="Porin"/>
    <property type="match status" value="1"/>
</dbReference>
<protein>
    <recommendedName>
        <fullName evidence="4">Porin</fullName>
    </recommendedName>
</protein>
<organism evidence="2 3">
    <name type="scientific">Sphingobacterium humi</name>
    <dbReference type="NCBI Taxonomy" id="1796905"/>
    <lineage>
        <taxon>Bacteria</taxon>
        <taxon>Pseudomonadati</taxon>
        <taxon>Bacteroidota</taxon>
        <taxon>Sphingobacteriia</taxon>
        <taxon>Sphingobacteriales</taxon>
        <taxon>Sphingobacteriaceae</taxon>
        <taxon>Sphingobacterium</taxon>
    </lineage>
</organism>
<name>A0A6N8KTI0_9SPHI</name>
<dbReference type="InterPro" id="IPR023614">
    <property type="entry name" value="Porin_dom_sf"/>
</dbReference>
<dbReference type="EMBL" id="WSQA01000001">
    <property type="protein sequence ID" value="MVZ60397.1"/>
    <property type="molecule type" value="Genomic_DNA"/>
</dbReference>
<comment type="caution">
    <text evidence="2">The sequence shown here is derived from an EMBL/GenBank/DDBJ whole genome shotgun (WGS) entry which is preliminary data.</text>
</comment>
<feature type="region of interest" description="Disordered" evidence="1">
    <location>
        <begin position="14"/>
        <end position="42"/>
    </location>
</feature>
<evidence type="ECO:0000256" key="1">
    <source>
        <dbReference type="SAM" id="MobiDB-lite"/>
    </source>
</evidence>
<dbReference type="RefSeq" id="WP_160367056.1">
    <property type="nucleotide sequence ID" value="NZ_WSQA01000001.1"/>
</dbReference>
<evidence type="ECO:0000313" key="3">
    <source>
        <dbReference type="Proteomes" id="UP000435036"/>
    </source>
</evidence>
<dbReference type="AlphaFoldDB" id="A0A6N8KTI0"/>
<gene>
    <name evidence="2" type="ORF">GQF63_00030</name>
</gene>
<proteinExistence type="predicted"/>
<sequence length="421" mass="47667">MLVLVPSLRAQEKSKTNPEYGLTVTLPSDTTKKDPEKGDPPKKTLQFSAYFNGQFQYAQKDVRRVSVGAPNENYGEKEFSRIGVRRAFFTTVFQTGIAKAYLTIEARDNQRIWFSDAFIELTDPWTKRFSLSVGGLNPNFGYELSVSPSMYELAEGTGFIYTLIPDIYDIGAQLSYNGPESLGNLRVNLSMVGGNGLQADNDSRRDFVGAVRASTNKKLPLRLSGGVSYYRGSMYQGTDRVLKMQGNKFVADVNESHVGDYAKREYFNAHAQLAFNSPIGLTQLRSEYFFGTQPSAPDAFGIPIINYLPNYDTYIREFRSGYLYFLQQIGPKLPVTLWAGYSRHDPNKEVSKHEVGQNLTTEADLAYENATFGLIWHPYPGVRVQSFYEMPFNEKSNSLTQLGYHQDKKDNVFTLRLQYKF</sequence>
<feature type="compositionally biased region" description="Basic and acidic residues" evidence="1">
    <location>
        <begin position="30"/>
        <end position="42"/>
    </location>
</feature>
<accession>A0A6N8KTI0</accession>
<evidence type="ECO:0000313" key="2">
    <source>
        <dbReference type="EMBL" id="MVZ60397.1"/>
    </source>
</evidence>
<dbReference type="SUPFAM" id="SSF56935">
    <property type="entry name" value="Porins"/>
    <property type="match status" value="1"/>
</dbReference>
<reference evidence="2 3" key="1">
    <citation type="submission" date="2019-12" db="EMBL/GenBank/DDBJ databases">
        <authorList>
            <person name="Dong K."/>
        </authorList>
    </citation>
    <scope>NUCLEOTIDE SEQUENCE [LARGE SCALE GENOMIC DNA]</scope>
    <source>
        <strain evidence="2 3">JCM 31225</strain>
    </source>
</reference>
<dbReference type="OrthoDB" id="925187at2"/>
<dbReference type="Proteomes" id="UP000435036">
    <property type="component" value="Unassembled WGS sequence"/>
</dbReference>